<evidence type="ECO:0000313" key="3">
    <source>
        <dbReference type="Proteomes" id="UP000283433"/>
    </source>
</evidence>
<dbReference type="Gene3D" id="3.90.550.10">
    <property type="entry name" value="Spore Coat Polysaccharide Biosynthesis Protein SpsA, Chain A"/>
    <property type="match status" value="1"/>
</dbReference>
<organism evidence="2 3">
    <name type="scientific">Pelobium manganitolerans</name>
    <dbReference type="NCBI Taxonomy" id="1842495"/>
    <lineage>
        <taxon>Bacteria</taxon>
        <taxon>Pseudomonadati</taxon>
        <taxon>Bacteroidota</taxon>
        <taxon>Sphingobacteriia</taxon>
        <taxon>Sphingobacteriales</taxon>
        <taxon>Sphingobacteriaceae</taxon>
        <taxon>Pelobium</taxon>
    </lineage>
</organism>
<evidence type="ECO:0000259" key="1">
    <source>
        <dbReference type="Pfam" id="PF00535"/>
    </source>
</evidence>
<keyword evidence="3" id="KW-1185">Reference proteome</keyword>
<name>A0A419SAJ7_9SPHI</name>
<dbReference type="SUPFAM" id="SSF53448">
    <property type="entry name" value="Nucleotide-diphospho-sugar transferases"/>
    <property type="match status" value="1"/>
</dbReference>
<dbReference type="OrthoDB" id="1041945at2"/>
<comment type="caution">
    <text evidence="2">The sequence shown here is derived from an EMBL/GenBank/DDBJ whole genome shotgun (WGS) entry which is preliminary data.</text>
</comment>
<protein>
    <submittedName>
        <fullName evidence="2">Family 2 glycosyl transferase</fullName>
    </submittedName>
</protein>
<gene>
    <name evidence="2" type="ORF">BCY91_12790</name>
</gene>
<dbReference type="InterPro" id="IPR001173">
    <property type="entry name" value="Glyco_trans_2-like"/>
</dbReference>
<accession>A0A419SAJ7</accession>
<sequence length="236" mass="26803">MYEALVITPVKDSLATTLDTIKALAKSSAKIKHIVFNDFSTEETKTVLTTNSAKYGFELINLEDITTHPSPNYKLVLQKAQTRAQEENVPLIIVESDVCVKPDTIQKILAFSKDADKAGMVGAVTVDESGTVNFPYLKFKTNKVPYLKTERSLSFCCTLLTTDFLNAYSFLDLDASKDWFDVFISRQSVKMGFNNYILLNVPVLHQPHGSRPWKQLKYTNPLKYYFLKLINKRDKI</sequence>
<reference evidence="2 3" key="1">
    <citation type="submission" date="2016-07" db="EMBL/GenBank/DDBJ databases">
        <title>Genome of Pelobium manganitolerans.</title>
        <authorList>
            <person name="Wu S."/>
            <person name="Wang G."/>
        </authorList>
    </citation>
    <scope>NUCLEOTIDE SEQUENCE [LARGE SCALE GENOMIC DNA]</scope>
    <source>
        <strain evidence="2 3">YS-25</strain>
    </source>
</reference>
<dbReference type="InterPro" id="IPR029044">
    <property type="entry name" value="Nucleotide-diphossugar_trans"/>
</dbReference>
<feature type="domain" description="Glycosyltransferase 2-like" evidence="1">
    <location>
        <begin position="6"/>
        <end position="144"/>
    </location>
</feature>
<dbReference type="EMBL" id="MBTA01000002">
    <property type="protein sequence ID" value="RKD19477.1"/>
    <property type="molecule type" value="Genomic_DNA"/>
</dbReference>
<evidence type="ECO:0000313" key="2">
    <source>
        <dbReference type="EMBL" id="RKD19477.1"/>
    </source>
</evidence>
<dbReference type="AlphaFoldDB" id="A0A419SAJ7"/>
<keyword evidence="2" id="KW-0808">Transferase</keyword>
<dbReference type="RefSeq" id="WP_120180404.1">
    <property type="nucleotide sequence ID" value="NZ_MBTA01000002.1"/>
</dbReference>
<dbReference type="Proteomes" id="UP000283433">
    <property type="component" value="Unassembled WGS sequence"/>
</dbReference>
<dbReference type="Pfam" id="PF00535">
    <property type="entry name" value="Glycos_transf_2"/>
    <property type="match status" value="1"/>
</dbReference>
<dbReference type="GO" id="GO:0016740">
    <property type="term" value="F:transferase activity"/>
    <property type="evidence" value="ECO:0007669"/>
    <property type="project" value="UniProtKB-KW"/>
</dbReference>
<proteinExistence type="predicted"/>